<dbReference type="RefSeq" id="WP_189487431.1">
    <property type="nucleotide sequence ID" value="NZ_BMZB01000004.1"/>
</dbReference>
<sequence length="101" mass="11076">MASRLHFLPIKPDVLERLAKTIDPQALRQERAVLTSSIVDQASILEKEVAATVSRMQELGTLPDEKAAFIQTCHELKNAIKALGKSVEALREVVALFPAKA</sequence>
<dbReference type="EMBL" id="BMZB01000004">
    <property type="protein sequence ID" value="GGZ38986.1"/>
    <property type="molecule type" value="Genomic_DNA"/>
</dbReference>
<dbReference type="Proteomes" id="UP000662572">
    <property type="component" value="Unassembled WGS sequence"/>
</dbReference>
<proteinExistence type="predicted"/>
<gene>
    <name evidence="1" type="ORF">GCM10011273_26670</name>
</gene>
<evidence type="ECO:0000313" key="1">
    <source>
        <dbReference type="EMBL" id="GGZ38986.1"/>
    </source>
</evidence>
<comment type="caution">
    <text evidence="1">The sequence shown here is derived from an EMBL/GenBank/DDBJ whole genome shotgun (WGS) entry which is preliminary data.</text>
</comment>
<keyword evidence="2" id="KW-1185">Reference proteome</keyword>
<accession>A0A918QC55</accession>
<organism evidence="1 2">
    <name type="scientific">Asticcacaulis endophyticus</name>
    <dbReference type="NCBI Taxonomy" id="1395890"/>
    <lineage>
        <taxon>Bacteria</taxon>
        <taxon>Pseudomonadati</taxon>
        <taxon>Pseudomonadota</taxon>
        <taxon>Alphaproteobacteria</taxon>
        <taxon>Caulobacterales</taxon>
        <taxon>Caulobacteraceae</taxon>
        <taxon>Asticcacaulis</taxon>
    </lineage>
</organism>
<protein>
    <submittedName>
        <fullName evidence="1">Uncharacterized protein</fullName>
    </submittedName>
</protein>
<name>A0A918QC55_9CAUL</name>
<evidence type="ECO:0000313" key="2">
    <source>
        <dbReference type="Proteomes" id="UP000662572"/>
    </source>
</evidence>
<reference evidence="1" key="2">
    <citation type="submission" date="2020-09" db="EMBL/GenBank/DDBJ databases">
        <authorList>
            <person name="Sun Q."/>
            <person name="Kim S."/>
        </authorList>
    </citation>
    <scope>NUCLEOTIDE SEQUENCE</scope>
    <source>
        <strain evidence="1">KCTC 32296</strain>
    </source>
</reference>
<reference evidence="1" key="1">
    <citation type="journal article" date="2014" name="Int. J. Syst. Evol. Microbiol.">
        <title>Complete genome sequence of Corynebacterium casei LMG S-19264T (=DSM 44701T), isolated from a smear-ripened cheese.</title>
        <authorList>
            <consortium name="US DOE Joint Genome Institute (JGI-PGF)"/>
            <person name="Walter F."/>
            <person name="Albersmeier A."/>
            <person name="Kalinowski J."/>
            <person name="Ruckert C."/>
        </authorList>
    </citation>
    <scope>NUCLEOTIDE SEQUENCE</scope>
    <source>
        <strain evidence="1">KCTC 32296</strain>
    </source>
</reference>
<dbReference type="AlphaFoldDB" id="A0A918QC55"/>